<evidence type="ECO:0000256" key="1">
    <source>
        <dbReference type="ARBA" id="ARBA00022741"/>
    </source>
</evidence>
<evidence type="ECO:0000313" key="4">
    <source>
        <dbReference type="Proteomes" id="UP000295367"/>
    </source>
</evidence>
<dbReference type="GO" id="GO:0016301">
    <property type="term" value="F:kinase activity"/>
    <property type="evidence" value="ECO:0007669"/>
    <property type="project" value="UniProtKB-KW"/>
</dbReference>
<accession>A0A4R3XX30</accession>
<dbReference type="PANTHER" id="PTHR32309">
    <property type="entry name" value="TYROSINE-PROTEIN KINASE"/>
    <property type="match status" value="1"/>
</dbReference>
<dbReference type="OrthoDB" id="9808257at2"/>
<dbReference type="InterPro" id="IPR005702">
    <property type="entry name" value="Wzc-like_C"/>
</dbReference>
<dbReference type="AlphaFoldDB" id="A0A4R3XX30"/>
<dbReference type="InterPro" id="IPR033756">
    <property type="entry name" value="YlxH/NBP35"/>
</dbReference>
<dbReference type="InterPro" id="IPR027417">
    <property type="entry name" value="P-loop_NTPase"/>
</dbReference>
<dbReference type="GO" id="GO:0005524">
    <property type="term" value="F:ATP binding"/>
    <property type="evidence" value="ECO:0007669"/>
    <property type="project" value="UniProtKB-KW"/>
</dbReference>
<comment type="caution">
    <text evidence="3">The sequence shown here is derived from an EMBL/GenBank/DDBJ whole genome shotgun (WGS) entry which is preliminary data.</text>
</comment>
<dbReference type="PANTHER" id="PTHR32309:SF31">
    <property type="entry name" value="CAPSULAR EXOPOLYSACCHARIDE FAMILY"/>
    <property type="match status" value="1"/>
</dbReference>
<dbReference type="SUPFAM" id="SSF52540">
    <property type="entry name" value="P-loop containing nucleoside triphosphate hydrolases"/>
    <property type="match status" value="1"/>
</dbReference>
<dbReference type="Proteomes" id="UP000295367">
    <property type="component" value="Unassembled WGS sequence"/>
</dbReference>
<dbReference type="Gene3D" id="3.40.50.300">
    <property type="entry name" value="P-loop containing nucleotide triphosphate hydrolases"/>
    <property type="match status" value="1"/>
</dbReference>
<sequence>MERIREALERARGERAKTGLGFGGSKGNVHSIMKVPEVIERIQYTQTKSIDVPKKLLRENRIVSGFDQGSYTDAFKLLSTQVLQKMRTNNWNVLAVTSPGENEGKSLTAINLAISIAQEVDQTVLLVDADLRHPSVDKMFGLKPKVGLSDYLMSDTPLEEMLIHPGIGGFVILPGGKPLQNSSEMLRSPKMVRLVKELKSRYPSRIVIFDLPPLLSAADALAFAPFVDAALLVVEEAKSKTEDITRAASLLGSTHLIGTVLNKSLEPDTIIDKSAGILKQLFKKKGH</sequence>
<protein>
    <submittedName>
        <fullName evidence="3">Exopolysaccharide/PEP-CTERM locus tyrosine autokinase</fullName>
    </submittedName>
</protein>
<keyword evidence="1" id="KW-0547">Nucleotide-binding</keyword>
<dbReference type="EMBL" id="SMCO01000015">
    <property type="protein sequence ID" value="TCV83421.1"/>
    <property type="molecule type" value="Genomic_DNA"/>
</dbReference>
<reference evidence="3 4" key="1">
    <citation type="submission" date="2019-03" db="EMBL/GenBank/DDBJ databases">
        <title>Genomic Encyclopedia of Type Strains, Phase IV (KMG-IV): sequencing the most valuable type-strain genomes for metagenomic binning, comparative biology and taxonomic classification.</title>
        <authorList>
            <person name="Goeker M."/>
        </authorList>
    </citation>
    <scope>NUCLEOTIDE SEQUENCE [LARGE SCALE GENOMIC DNA]</scope>
    <source>
        <strain evidence="3 4">DSM 100309</strain>
    </source>
</reference>
<dbReference type="RefSeq" id="WP_124947210.1">
    <property type="nucleotide sequence ID" value="NZ_BHVT01000069.1"/>
</dbReference>
<organism evidence="3 4">
    <name type="scientific">Sulfurirhabdus autotrophica</name>
    <dbReference type="NCBI Taxonomy" id="1706046"/>
    <lineage>
        <taxon>Bacteria</taxon>
        <taxon>Pseudomonadati</taxon>
        <taxon>Pseudomonadota</taxon>
        <taxon>Betaproteobacteria</taxon>
        <taxon>Nitrosomonadales</taxon>
        <taxon>Sulfuricellaceae</taxon>
        <taxon>Sulfurirhabdus</taxon>
    </lineage>
</organism>
<keyword evidence="3" id="KW-0418">Kinase</keyword>
<name>A0A4R3XX30_9PROT</name>
<keyword evidence="4" id="KW-1185">Reference proteome</keyword>
<keyword evidence="2" id="KW-0067">ATP-binding</keyword>
<keyword evidence="3" id="KW-0808">Transferase</keyword>
<dbReference type="CDD" id="cd05387">
    <property type="entry name" value="BY-kinase"/>
    <property type="match status" value="1"/>
</dbReference>
<evidence type="ECO:0000313" key="3">
    <source>
        <dbReference type="EMBL" id="TCV83421.1"/>
    </source>
</evidence>
<evidence type="ECO:0000256" key="2">
    <source>
        <dbReference type="ARBA" id="ARBA00022840"/>
    </source>
</evidence>
<gene>
    <name evidence="3" type="ORF">EDC63_11546</name>
</gene>
<dbReference type="Pfam" id="PF10609">
    <property type="entry name" value="ParA"/>
    <property type="match status" value="1"/>
</dbReference>
<dbReference type="InterPro" id="IPR050445">
    <property type="entry name" value="Bact_polysacc_biosynth/exp"/>
</dbReference>
<proteinExistence type="predicted"/>